<reference evidence="2" key="1">
    <citation type="submission" date="2018-01" db="EMBL/GenBank/DDBJ databases">
        <title>An insight into the sialome of Amazonian anophelines.</title>
        <authorList>
            <person name="Ribeiro J.M."/>
            <person name="Scarpassa V."/>
            <person name="Calvo E."/>
        </authorList>
    </citation>
    <scope>NUCLEOTIDE SEQUENCE</scope>
</reference>
<feature type="signal peptide" evidence="1">
    <location>
        <begin position="1"/>
        <end position="16"/>
    </location>
</feature>
<accession>A0A2M4DIX3</accession>
<organism evidence="2">
    <name type="scientific">Anopheles darlingi</name>
    <name type="common">Mosquito</name>
    <dbReference type="NCBI Taxonomy" id="43151"/>
    <lineage>
        <taxon>Eukaryota</taxon>
        <taxon>Metazoa</taxon>
        <taxon>Ecdysozoa</taxon>
        <taxon>Arthropoda</taxon>
        <taxon>Hexapoda</taxon>
        <taxon>Insecta</taxon>
        <taxon>Pterygota</taxon>
        <taxon>Neoptera</taxon>
        <taxon>Endopterygota</taxon>
        <taxon>Diptera</taxon>
        <taxon>Nematocera</taxon>
        <taxon>Culicoidea</taxon>
        <taxon>Culicidae</taxon>
        <taxon>Anophelinae</taxon>
        <taxon>Anopheles</taxon>
    </lineage>
</organism>
<proteinExistence type="predicted"/>
<sequence length="71" mass="7929">MRVALCAARVSSLALAVVGTSNETEFPSHRTKCGSEQRTFFWFVLMLVGGKQQRSQKQNAAETKLEEEILI</sequence>
<keyword evidence="1" id="KW-0732">Signal</keyword>
<protein>
    <submittedName>
        <fullName evidence="2">Putative secreted protein</fullName>
    </submittedName>
</protein>
<dbReference type="EMBL" id="GGFL01013329">
    <property type="protein sequence ID" value="MBW77507.1"/>
    <property type="molecule type" value="Transcribed_RNA"/>
</dbReference>
<evidence type="ECO:0000313" key="2">
    <source>
        <dbReference type="EMBL" id="MBW77507.1"/>
    </source>
</evidence>
<evidence type="ECO:0000256" key="1">
    <source>
        <dbReference type="SAM" id="SignalP"/>
    </source>
</evidence>
<feature type="chain" id="PRO_5014844114" evidence="1">
    <location>
        <begin position="17"/>
        <end position="71"/>
    </location>
</feature>
<dbReference type="AlphaFoldDB" id="A0A2M4DIX3"/>
<name>A0A2M4DIX3_ANODA</name>